<protein>
    <recommendedName>
        <fullName evidence="3">CHAP domain-containing protein</fullName>
    </recommendedName>
</protein>
<name>A0ABP8QX34_9ACTN</name>
<sequence length="160" mass="18209">MDVMEIARSQKGIGERADGSSKYGAWLDDQPPKTSVYAEADWCGAFQLWVIAQGGALWTAAAGGLNKHFAEVQVWFDWMKTHHRISSQPKVRRLVWYDWAGTPKGANHIGMVDHFKASAIWAWEGNHDDEVRLVKRSRDRQIMGYGEWWDHIAADELRAG</sequence>
<keyword evidence="2" id="KW-1185">Reference proteome</keyword>
<evidence type="ECO:0000313" key="2">
    <source>
        <dbReference type="Proteomes" id="UP001500503"/>
    </source>
</evidence>
<dbReference type="EMBL" id="BAABHF010000046">
    <property type="protein sequence ID" value="GAA4512333.1"/>
    <property type="molecule type" value="Genomic_DNA"/>
</dbReference>
<proteinExistence type="predicted"/>
<dbReference type="Proteomes" id="UP001500503">
    <property type="component" value="Unassembled WGS sequence"/>
</dbReference>
<organism evidence="1 2">
    <name type="scientific">Actinoallomurus oryzae</name>
    <dbReference type="NCBI Taxonomy" id="502180"/>
    <lineage>
        <taxon>Bacteria</taxon>
        <taxon>Bacillati</taxon>
        <taxon>Actinomycetota</taxon>
        <taxon>Actinomycetes</taxon>
        <taxon>Streptosporangiales</taxon>
        <taxon>Thermomonosporaceae</taxon>
        <taxon>Actinoallomurus</taxon>
    </lineage>
</organism>
<evidence type="ECO:0008006" key="3">
    <source>
        <dbReference type="Google" id="ProtNLM"/>
    </source>
</evidence>
<accession>A0ABP8QX34</accession>
<reference evidence="2" key="1">
    <citation type="journal article" date="2019" name="Int. J. Syst. Evol. Microbiol.">
        <title>The Global Catalogue of Microorganisms (GCM) 10K type strain sequencing project: providing services to taxonomists for standard genome sequencing and annotation.</title>
        <authorList>
            <consortium name="The Broad Institute Genomics Platform"/>
            <consortium name="The Broad Institute Genome Sequencing Center for Infectious Disease"/>
            <person name="Wu L."/>
            <person name="Ma J."/>
        </authorList>
    </citation>
    <scope>NUCLEOTIDE SEQUENCE [LARGE SCALE GENOMIC DNA]</scope>
    <source>
        <strain evidence="2">JCM 17933</strain>
    </source>
</reference>
<evidence type="ECO:0000313" key="1">
    <source>
        <dbReference type="EMBL" id="GAA4512333.1"/>
    </source>
</evidence>
<comment type="caution">
    <text evidence="1">The sequence shown here is derived from an EMBL/GenBank/DDBJ whole genome shotgun (WGS) entry which is preliminary data.</text>
</comment>
<gene>
    <name evidence="1" type="ORF">GCM10023191_077870</name>
</gene>